<feature type="region of interest" description="Disordered" evidence="1">
    <location>
        <begin position="1"/>
        <end position="26"/>
    </location>
</feature>
<dbReference type="AlphaFoldDB" id="A0A3L6STT8"/>
<name>A0A3L6STT8_PANMI</name>
<dbReference type="Pfam" id="PF00646">
    <property type="entry name" value="F-box"/>
    <property type="match status" value="1"/>
</dbReference>
<evidence type="ECO:0000313" key="4">
    <source>
        <dbReference type="Proteomes" id="UP000275267"/>
    </source>
</evidence>
<evidence type="ECO:0000256" key="1">
    <source>
        <dbReference type="SAM" id="MobiDB-lite"/>
    </source>
</evidence>
<organism evidence="3 4">
    <name type="scientific">Panicum miliaceum</name>
    <name type="common">Proso millet</name>
    <name type="synonym">Broomcorn millet</name>
    <dbReference type="NCBI Taxonomy" id="4540"/>
    <lineage>
        <taxon>Eukaryota</taxon>
        <taxon>Viridiplantae</taxon>
        <taxon>Streptophyta</taxon>
        <taxon>Embryophyta</taxon>
        <taxon>Tracheophyta</taxon>
        <taxon>Spermatophyta</taxon>
        <taxon>Magnoliopsida</taxon>
        <taxon>Liliopsida</taxon>
        <taxon>Poales</taxon>
        <taxon>Poaceae</taxon>
        <taxon>PACMAD clade</taxon>
        <taxon>Panicoideae</taxon>
        <taxon>Panicodae</taxon>
        <taxon>Paniceae</taxon>
        <taxon>Panicinae</taxon>
        <taxon>Panicum</taxon>
        <taxon>Panicum sect. Panicum</taxon>
    </lineage>
</organism>
<dbReference type="PANTHER" id="PTHR35546:SF48">
    <property type="entry name" value="F-BOX DOMAIN-CONTAINING PROTEIN"/>
    <property type="match status" value="1"/>
</dbReference>
<dbReference type="SUPFAM" id="SSF81383">
    <property type="entry name" value="F-box domain"/>
    <property type="match status" value="1"/>
</dbReference>
<dbReference type="InterPro" id="IPR001810">
    <property type="entry name" value="F-box_dom"/>
</dbReference>
<dbReference type="InterPro" id="IPR036047">
    <property type="entry name" value="F-box-like_dom_sf"/>
</dbReference>
<proteinExistence type="predicted"/>
<accession>A0A3L6STT8</accession>
<dbReference type="Gene3D" id="1.20.1280.50">
    <property type="match status" value="1"/>
</dbReference>
<dbReference type="SMART" id="SM00256">
    <property type="entry name" value="FBOX"/>
    <property type="match status" value="1"/>
</dbReference>
<dbReference type="Pfam" id="PF24750">
    <property type="entry name" value="b-prop_At3g26010-like"/>
    <property type="match status" value="1"/>
</dbReference>
<dbReference type="STRING" id="4540.A0A3L6STT8"/>
<evidence type="ECO:0000313" key="3">
    <source>
        <dbReference type="EMBL" id="RLN25094.1"/>
    </source>
</evidence>
<gene>
    <name evidence="3" type="ORF">C2845_PM07G02020</name>
</gene>
<keyword evidence="4" id="KW-1185">Reference proteome</keyword>
<evidence type="ECO:0000259" key="2">
    <source>
        <dbReference type="SMART" id="SM00256"/>
    </source>
</evidence>
<dbReference type="SUPFAM" id="SSF63825">
    <property type="entry name" value="YWTD domain"/>
    <property type="match status" value="1"/>
</dbReference>
<comment type="caution">
    <text evidence="3">The sequence shown here is derived from an EMBL/GenBank/DDBJ whole genome shotgun (WGS) entry which is preliminary data.</text>
</comment>
<dbReference type="InterPro" id="IPR056592">
    <property type="entry name" value="Beta-prop_At3g26010-like"/>
</dbReference>
<dbReference type="InterPro" id="IPR055290">
    <property type="entry name" value="At3g26010-like"/>
</dbReference>
<dbReference type="OrthoDB" id="605328at2759"/>
<dbReference type="EMBL" id="PQIB02000004">
    <property type="protein sequence ID" value="RLN25094.1"/>
    <property type="molecule type" value="Genomic_DNA"/>
</dbReference>
<dbReference type="CDD" id="cd22157">
    <property type="entry name" value="F-box_AtFBW1-like"/>
    <property type="match status" value="1"/>
</dbReference>
<protein>
    <submittedName>
        <fullName evidence="3">F-box protein</fullName>
    </submittedName>
</protein>
<dbReference type="Proteomes" id="UP000275267">
    <property type="component" value="Unassembled WGS sequence"/>
</dbReference>
<dbReference type="PANTHER" id="PTHR35546">
    <property type="entry name" value="F-BOX PROTEIN INTERACTION DOMAIN PROTEIN-RELATED"/>
    <property type="match status" value="1"/>
</dbReference>
<feature type="domain" description="F-box" evidence="2">
    <location>
        <begin position="30"/>
        <end position="70"/>
    </location>
</feature>
<reference evidence="4" key="1">
    <citation type="journal article" date="2019" name="Nat. Commun.">
        <title>The genome of broomcorn millet.</title>
        <authorList>
            <person name="Zou C."/>
            <person name="Miki D."/>
            <person name="Li D."/>
            <person name="Tang Q."/>
            <person name="Xiao L."/>
            <person name="Rajput S."/>
            <person name="Deng P."/>
            <person name="Jia W."/>
            <person name="Huang R."/>
            <person name="Zhang M."/>
            <person name="Sun Y."/>
            <person name="Hu J."/>
            <person name="Fu X."/>
            <person name="Schnable P.S."/>
            <person name="Li F."/>
            <person name="Zhang H."/>
            <person name="Feng B."/>
            <person name="Zhu X."/>
            <person name="Liu R."/>
            <person name="Schnable J.C."/>
            <person name="Zhu J.-K."/>
            <person name="Zhang H."/>
        </authorList>
    </citation>
    <scope>NUCLEOTIDE SEQUENCE [LARGE SCALE GENOMIC DNA]</scope>
</reference>
<sequence length="377" mass="42594">MAQRDDASNPPPLTDQMARSSRKKQRVPSLSEDLIVEILSRVPYRSLCRFKCVSRSWLALCSDPDLRKKSPQTLSGFFCFSRHEDDETSLNSLRFLNLSGRGRPLVDPSPPLLEGYARPPCSWSAAAAFSSGKSGGDRLRSSQKARHTLSCVRLGFGPAVPSCFYVFMFVTDECPPDECFRVTGVEIYSSGTGGWVFRQDDETRLEFDAGAIFFNGTLYSITTDLLLASVDTEGKTWGKIRMPHSYIRSRLRMDDCFIAHSQGRLYAMHMDFRNDNQLSVWALGANGNEQWALEHTANITQLLGRHHRSRYKFYVLVAAHPERNLIFLTGGLRDELMSYDMDKQEVHTICTLQEYFLAPCFPYSLLCGMVFASSDGH</sequence>